<dbReference type="AlphaFoldDB" id="A0A833RC91"/>
<gene>
    <name evidence="2" type="ORF">FCM35_KLT02551</name>
</gene>
<evidence type="ECO:0000313" key="2">
    <source>
        <dbReference type="EMBL" id="KAF3332974.1"/>
    </source>
</evidence>
<dbReference type="OrthoDB" id="1928932at2759"/>
<dbReference type="Proteomes" id="UP000623129">
    <property type="component" value="Unassembled WGS sequence"/>
</dbReference>
<name>A0A833RC91_9POAL</name>
<comment type="caution">
    <text evidence="2">The sequence shown here is derived from an EMBL/GenBank/DDBJ whole genome shotgun (WGS) entry which is preliminary data.</text>
</comment>
<organism evidence="2 3">
    <name type="scientific">Carex littledalei</name>
    <dbReference type="NCBI Taxonomy" id="544730"/>
    <lineage>
        <taxon>Eukaryota</taxon>
        <taxon>Viridiplantae</taxon>
        <taxon>Streptophyta</taxon>
        <taxon>Embryophyta</taxon>
        <taxon>Tracheophyta</taxon>
        <taxon>Spermatophyta</taxon>
        <taxon>Magnoliopsida</taxon>
        <taxon>Liliopsida</taxon>
        <taxon>Poales</taxon>
        <taxon>Cyperaceae</taxon>
        <taxon>Cyperoideae</taxon>
        <taxon>Cariceae</taxon>
        <taxon>Carex</taxon>
        <taxon>Carex subgen. Euthyceras</taxon>
    </lineage>
</organism>
<keyword evidence="3" id="KW-1185">Reference proteome</keyword>
<dbReference type="EMBL" id="SWLB01000011">
    <property type="protein sequence ID" value="KAF3332974.1"/>
    <property type="molecule type" value="Genomic_DNA"/>
</dbReference>
<feature type="region of interest" description="Disordered" evidence="1">
    <location>
        <begin position="1"/>
        <end position="32"/>
    </location>
</feature>
<protein>
    <submittedName>
        <fullName evidence="2">Uncharacterized protein</fullName>
    </submittedName>
</protein>
<sequence length="124" mass="14155">MDQAMERDGTFDASIEANKKLESNPTKTQLEEKRTVVQAELARANKLPSNSSYAIHRVRVLNKVLQLLSIQKCLLLIVLNVVINREQFPKMRSWSSCLLPSLFENVQMPARVFRGCSSRTYVNC</sequence>
<feature type="compositionally biased region" description="Basic and acidic residues" evidence="1">
    <location>
        <begin position="1"/>
        <end position="10"/>
    </location>
</feature>
<proteinExistence type="predicted"/>
<reference evidence="2" key="1">
    <citation type="submission" date="2020-01" db="EMBL/GenBank/DDBJ databases">
        <title>Genome sequence of Kobresia littledalei, the first chromosome-level genome in the family Cyperaceae.</title>
        <authorList>
            <person name="Qu G."/>
        </authorList>
    </citation>
    <scope>NUCLEOTIDE SEQUENCE</scope>
    <source>
        <strain evidence="2">C.B.Clarke</strain>
        <tissue evidence="2">Leaf</tissue>
    </source>
</reference>
<accession>A0A833RC91</accession>
<evidence type="ECO:0000313" key="3">
    <source>
        <dbReference type="Proteomes" id="UP000623129"/>
    </source>
</evidence>
<evidence type="ECO:0000256" key="1">
    <source>
        <dbReference type="SAM" id="MobiDB-lite"/>
    </source>
</evidence>